<organism evidence="2 3">
    <name type="scientific">Escherichia phage pO103</name>
    <dbReference type="NCBI Taxonomy" id="3072192"/>
    <lineage>
        <taxon>Viruses</taxon>
        <taxon>Duplodnaviria</taxon>
        <taxon>Heunggongvirae</taxon>
        <taxon>Uroviricota</taxon>
        <taxon>Caudoviricetes</taxon>
        <taxon>Autographivirales</taxon>
        <taxon>Autotranscriptaviridae</taxon>
        <taxon>Studiervirinae</taxon>
        <taxon>Berlinvirus</taxon>
        <taxon>Berlinvirus pO103</taxon>
    </lineage>
</organism>
<sequence>MCKFTEEDVAFILTSTMKVKDLAAKFGVSRRTISNWRRKQ</sequence>
<reference evidence="2 3" key="1">
    <citation type="submission" date="2023-06" db="EMBL/GenBank/DDBJ databases">
        <title>Phage tail fibers protein as a specific probe for recognition of Shiga toxin-producing Escherichia coli O91, O103, and O111.</title>
        <authorList>
            <person name="Wei X."/>
            <person name="Chen Y."/>
            <person name="Liu Y."/>
        </authorList>
    </citation>
    <scope>NUCLEOTIDE SEQUENCE [LARGE SCALE GENOMIC DNA]</scope>
</reference>
<evidence type="ECO:0000313" key="3">
    <source>
        <dbReference type="Proteomes" id="UP001265137"/>
    </source>
</evidence>
<keyword evidence="3" id="KW-1185">Reference proteome</keyword>
<dbReference type="InterPro" id="IPR055247">
    <property type="entry name" value="InsJ-like_HTH"/>
</dbReference>
<dbReference type="Proteomes" id="UP001265137">
    <property type="component" value="Segment"/>
</dbReference>
<proteinExistence type="predicted"/>
<name>A0AA51N0M4_9CAUD</name>
<feature type="domain" description="Insertion element IS150 protein InsJ-like helix-turn-helix" evidence="1">
    <location>
        <begin position="15"/>
        <end position="39"/>
    </location>
</feature>
<dbReference type="Pfam" id="PF13518">
    <property type="entry name" value="HTH_28"/>
    <property type="match status" value="1"/>
</dbReference>
<accession>A0AA51N0M4</accession>
<protein>
    <recommendedName>
        <fullName evidence="1">Insertion element IS150 protein InsJ-like helix-turn-helix domain-containing protein</fullName>
    </recommendedName>
</protein>
<evidence type="ECO:0000259" key="1">
    <source>
        <dbReference type="Pfam" id="PF13518"/>
    </source>
</evidence>
<evidence type="ECO:0000313" key="2">
    <source>
        <dbReference type="EMBL" id="WMM35684.1"/>
    </source>
</evidence>
<dbReference type="EMBL" id="OR204651">
    <property type="protein sequence ID" value="WMM35684.1"/>
    <property type="molecule type" value="Genomic_DNA"/>
</dbReference>